<gene>
    <name evidence="6" type="ORF">PHJA_000437900</name>
</gene>
<comment type="caution">
    <text evidence="6">The sequence shown here is derived from an EMBL/GenBank/DDBJ whole genome shotgun (WGS) entry which is preliminary data.</text>
</comment>
<dbReference type="Proteomes" id="UP000653305">
    <property type="component" value="Unassembled WGS sequence"/>
</dbReference>
<dbReference type="Gene3D" id="3.40.50.150">
    <property type="entry name" value="Vaccinia Virus protein VP39"/>
    <property type="match status" value="1"/>
</dbReference>
<evidence type="ECO:0000313" key="6">
    <source>
        <dbReference type="EMBL" id="GFP82948.1"/>
    </source>
</evidence>
<keyword evidence="5" id="KW-0460">Magnesium</keyword>
<dbReference type="Gene3D" id="1.10.1200.270">
    <property type="entry name" value="Methyltransferase, alpha-helical capping domain"/>
    <property type="match status" value="1"/>
</dbReference>
<dbReference type="SUPFAM" id="SSF53335">
    <property type="entry name" value="S-adenosyl-L-methionine-dependent methyltransferases"/>
    <property type="match status" value="1"/>
</dbReference>
<protein>
    <submittedName>
        <fullName evidence="6">Probable S-adenosylmethionine-dependent methyltransferase at5g38780</fullName>
    </submittedName>
</protein>
<sequence length="316" mass="35539">MVIDASKSIVQESITKYIDPLTLETFHIADLGCSTGPNTFTAVDTILQSVKSKYLNTTNKPPEFQVHFLFKSLPPNREYHVSGVPGSFYTRLFPRGSLHVAHSSYSLHWLPQVPTAITDPNSTAYNKGRVHYAFAGDEVADAYTRQHAIEFSRFLEARAQEMVPQGLVMLIIAARPNGVPHSQSSMNMTFDILGSCLVDLAKKGLIEEEKVDGFNLPMYFASPHEFEQVIKQNGRFSIERMESLPIKASDYELISPQALSLIIRAVTEELIRKQFGHEILDQVFDLFTQKCIRAMESNDYVIGSTLDLFILLKLCT</sequence>
<dbReference type="Pfam" id="PF03492">
    <property type="entry name" value="Methyltransf_7"/>
    <property type="match status" value="1"/>
</dbReference>
<dbReference type="InterPro" id="IPR005299">
    <property type="entry name" value="MeTrfase_7"/>
</dbReference>
<dbReference type="EMBL" id="BMAC01000055">
    <property type="protein sequence ID" value="GFP82948.1"/>
    <property type="molecule type" value="Genomic_DNA"/>
</dbReference>
<evidence type="ECO:0000256" key="4">
    <source>
        <dbReference type="ARBA" id="ARBA00022723"/>
    </source>
</evidence>
<dbReference type="PANTHER" id="PTHR31009">
    <property type="entry name" value="S-ADENOSYL-L-METHIONINE:CARBOXYL METHYLTRANSFERASE FAMILY PROTEIN"/>
    <property type="match status" value="1"/>
</dbReference>
<name>A0A830BCW3_9LAMI</name>
<dbReference type="OrthoDB" id="1523883at2759"/>
<keyword evidence="7" id="KW-1185">Reference proteome</keyword>
<accession>A0A830BCW3</accession>
<evidence type="ECO:0000256" key="2">
    <source>
        <dbReference type="ARBA" id="ARBA00022603"/>
    </source>
</evidence>
<evidence type="ECO:0000256" key="5">
    <source>
        <dbReference type="ARBA" id="ARBA00022842"/>
    </source>
</evidence>
<reference evidence="6" key="1">
    <citation type="submission" date="2020-07" db="EMBL/GenBank/DDBJ databases">
        <title>Ethylene signaling mediates host invasion by parasitic plants.</title>
        <authorList>
            <person name="Yoshida S."/>
        </authorList>
    </citation>
    <scope>NUCLEOTIDE SEQUENCE</scope>
    <source>
        <strain evidence="6">Okayama</strain>
    </source>
</reference>
<dbReference type="InterPro" id="IPR029063">
    <property type="entry name" value="SAM-dependent_MTases_sf"/>
</dbReference>
<dbReference type="GO" id="GO:0046872">
    <property type="term" value="F:metal ion binding"/>
    <property type="evidence" value="ECO:0007669"/>
    <property type="project" value="UniProtKB-KW"/>
</dbReference>
<evidence type="ECO:0000256" key="1">
    <source>
        <dbReference type="ARBA" id="ARBA00007967"/>
    </source>
</evidence>
<comment type="similarity">
    <text evidence="1">Belongs to the methyltransferase superfamily. Type-7 methyltransferase family.</text>
</comment>
<evidence type="ECO:0000313" key="7">
    <source>
        <dbReference type="Proteomes" id="UP000653305"/>
    </source>
</evidence>
<keyword evidence="3 6" id="KW-0808">Transferase</keyword>
<evidence type="ECO:0000256" key="3">
    <source>
        <dbReference type="ARBA" id="ARBA00022679"/>
    </source>
</evidence>
<keyword evidence="2 6" id="KW-0489">Methyltransferase</keyword>
<keyword evidence="4" id="KW-0479">Metal-binding</keyword>
<dbReference type="InterPro" id="IPR042086">
    <property type="entry name" value="MeTrfase_capping"/>
</dbReference>
<organism evidence="6 7">
    <name type="scientific">Phtheirospermum japonicum</name>
    <dbReference type="NCBI Taxonomy" id="374723"/>
    <lineage>
        <taxon>Eukaryota</taxon>
        <taxon>Viridiplantae</taxon>
        <taxon>Streptophyta</taxon>
        <taxon>Embryophyta</taxon>
        <taxon>Tracheophyta</taxon>
        <taxon>Spermatophyta</taxon>
        <taxon>Magnoliopsida</taxon>
        <taxon>eudicotyledons</taxon>
        <taxon>Gunneridae</taxon>
        <taxon>Pentapetalae</taxon>
        <taxon>asterids</taxon>
        <taxon>lamiids</taxon>
        <taxon>Lamiales</taxon>
        <taxon>Orobanchaceae</taxon>
        <taxon>Orobanchaceae incertae sedis</taxon>
        <taxon>Phtheirospermum</taxon>
    </lineage>
</organism>
<dbReference type="GO" id="GO:0032259">
    <property type="term" value="P:methylation"/>
    <property type="evidence" value="ECO:0007669"/>
    <property type="project" value="UniProtKB-KW"/>
</dbReference>
<proteinExistence type="inferred from homology"/>
<dbReference type="AlphaFoldDB" id="A0A830BCW3"/>
<dbReference type="GO" id="GO:0008168">
    <property type="term" value="F:methyltransferase activity"/>
    <property type="evidence" value="ECO:0007669"/>
    <property type="project" value="UniProtKB-KW"/>
</dbReference>